<name>A0A1Q2L2E3_9BACL</name>
<dbReference type="AlphaFoldDB" id="A0A1Q2L2E3"/>
<protein>
    <submittedName>
        <fullName evidence="2">Uncharacterized protein</fullName>
    </submittedName>
</protein>
<keyword evidence="3" id="KW-1185">Reference proteome</keyword>
<dbReference type="KEGG" id="pmar:B0X71_13710"/>
<sequence>MLAGLFFIKRDTKWFSLGGTVAGAASGFLIAYWSVVGYRWLDNTLTSYRNFDSTESAIVVIGVLVFAVIGNVADKKYSWHLTKKHKESIG</sequence>
<proteinExistence type="predicted"/>
<accession>A0A1Q2L2E3</accession>
<reference evidence="2 3" key="1">
    <citation type="submission" date="2017-02" db="EMBL/GenBank/DDBJ databases">
        <title>The complete genomic sequence of a novel cold adapted crude oil-degrading bacterium Planococcus qaidamina Y42.</title>
        <authorList>
            <person name="Yang R."/>
        </authorList>
    </citation>
    <scope>NUCLEOTIDE SEQUENCE [LARGE SCALE GENOMIC DNA]</scope>
    <source>
        <strain evidence="2 3">Y42</strain>
    </source>
</reference>
<organism evidence="2 3">
    <name type="scientific">Planococcus lenghuensis</name>
    <dbReference type="NCBI Taxonomy" id="2213202"/>
    <lineage>
        <taxon>Bacteria</taxon>
        <taxon>Bacillati</taxon>
        <taxon>Bacillota</taxon>
        <taxon>Bacilli</taxon>
        <taxon>Bacillales</taxon>
        <taxon>Caryophanaceae</taxon>
        <taxon>Planococcus</taxon>
    </lineage>
</organism>
<evidence type="ECO:0000313" key="2">
    <source>
        <dbReference type="EMBL" id="AQQ54052.1"/>
    </source>
</evidence>
<feature type="transmembrane region" description="Helical" evidence="1">
    <location>
        <begin position="14"/>
        <end position="36"/>
    </location>
</feature>
<keyword evidence="1" id="KW-0472">Membrane</keyword>
<dbReference type="EMBL" id="CP019640">
    <property type="protein sequence ID" value="AQQ54052.1"/>
    <property type="molecule type" value="Genomic_DNA"/>
</dbReference>
<evidence type="ECO:0000256" key="1">
    <source>
        <dbReference type="SAM" id="Phobius"/>
    </source>
</evidence>
<keyword evidence="1" id="KW-0812">Transmembrane</keyword>
<gene>
    <name evidence="2" type="ORF">B0X71_13710</name>
</gene>
<keyword evidence="1" id="KW-1133">Transmembrane helix</keyword>
<evidence type="ECO:0000313" key="3">
    <source>
        <dbReference type="Proteomes" id="UP000188184"/>
    </source>
</evidence>
<dbReference type="Proteomes" id="UP000188184">
    <property type="component" value="Chromosome"/>
</dbReference>
<feature type="transmembrane region" description="Helical" evidence="1">
    <location>
        <begin position="56"/>
        <end position="73"/>
    </location>
</feature>